<sequence length="57" mass="6561">MRMYLVTEKYKIWIPAGATQKIRSGLLTGADLYTERIQSVALKSYQFIYHLASHKIG</sequence>
<keyword evidence="2" id="KW-1185">Reference proteome</keyword>
<accession>A0A1H4FTF2</accession>
<dbReference type="AlphaFoldDB" id="A0A1H4FTF2"/>
<reference evidence="1 2" key="1">
    <citation type="submission" date="2016-10" db="EMBL/GenBank/DDBJ databases">
        <authorList>
            <person name="de Groot N.N."/>
        </authorList>
    </citation>
    <scope>NUCLEOTIDE SEQUENCE [LARGE SCALE GENOMIC DNA]</scope>
    <source>
        <strain evidence="1 2">DSM 19033</strain>
    </source>
</reference>
<proteinExistence type="predicted"/>
<name>A0A1H4FTF2_9SPHI</name>
<dbReference type="EMBL" id="FNRA01000008">
    <property type="protein sequence ID" value="SEB00623.1"/>
    <property type="molecule type" value="Genomic_DNA"/>
</dbReference>
<organism evidence="1 2">
    <name type="scientific">Pedobacter hartonius</name>
    <dbReference type="NCBI Taxonomy" id="425514"/>
    <lineage>
        <taxon>Bacteria</taxon>
        <taxon>Pseudomonadati</taxon>
        <taxon>Bacteroidota</taxon>
        <taxon>Sphingobacteriia</taxon>
        <taxon>Sphingobacteriales</taxon>
        <taxon>Sphingobacteriaceae</taxon>
        <taxon>Pedobacter</taxon>
    </lineage>
</organism>
<dbReference type="Proteomes" id="UP000198850">
    <property type="component" value="Unassembled WGS sequence"/>
</dbReference>
<evidence type="ECO:0000313" key="1">
    <source>
        <dbReference type="EMBL" id="SEB00623.1"/>
    </source>
</evidence>
<gene>
    <name evidence="1" type="ORF">SAMN05443550_108127</name>
</gene>
<evidence type="ECO:0000313" key="2">
    <source>
        <dbReference type="Proteomes" id="UP000198850"/>
    </source>
</evidence>
<protein>
    <submittedName>
        <fullName evidence="1">Uncharacterized protein</fullName>
    </submittedName>
</protein>